<comment type="caution">
    <text evidence="2">The sequence shown here is derived from an EMBL/GenBank/DDBJ whole genome shotgun (WGS) entry which is preliminary data.</text>
</comment>
<feature type="region of interest" description="Disordered" evidence="1">
    <location>
        <begin position="747"/>
        <end position="776"/>
    </location>
</feature>
<feature type="region of interest" description="Disordered" evidence="1">
    <location>
        <begin position="379"/>
        <end position="405"/>
    </location>
</feature>
<evidence type="ECO:0000256" key="1">
    <source>
        <dbReference type="SAM" id="MobiDB-lite"/>
    </source>
</evidence>
<feature type="region of interest" description="Disordered" evidence="1">
    <location>
        <begin position="152"/>
        <end position="173"/>
    </location>
</feature>
<sequence>MNDADTASRLALGDAIWQRHAGTPLISGAREEHRDGLGATVFGRHSDFAESMIGRRGAGRGMNSGRGSGPFVIARRSVDDAAPASDGHVSDGAVASGSHGSGAQTAQTARQRKAETGQTASASRDVAALPLHAMQADEQRSVAALPLHATQADEQRSVAASPLQATQADEHRSVAAAPLHATQANEHRSVEASPLHAMQANEHRSVAAAPLHARQADEHRSPHDGTARSASQGAAHGVSGQAPAVSATPLVVGASPTRSRGDAVMRAPMPSHADVLRANPSAASERHSPMSAPTHTQSAPVPRPRETTAALPALAPVARALNAVHRQRDAVVARDPVRRAASTADEVRGFVSPAAMVPAVTPAVFSNPDHMSRERAAVSRPIATDTVQASASDEATPAIGASRPADAPLAASMPAISAAQSLAPARSVEASTGIAAAGNDAQNAPTPDQARVADARTPVRATAGLQERLRVALSQVRVSRFPEPTAPARAIDATASSDDRTHGSASAEASGRMPVSETGRSAASTSSPTVGTVAPVAARDVVRQPLSMVPSSVAISADRPRAQFRDSLPSMRTDGIASASASGPIARSADAPRIDAIGDAVSASLLPSSTTSPPLPGPLMARRPLAAAMRSIASGATVAVPQGARPSVPTMQSAPVPTATVRDTSTSASGFTKPLVASRARSTAARPDAPRLPGFGEPHDAPHEPAPTPQRDVARMTEQVHETPWDASPPAMPTLLHAAGDTVIARQSADHAVPPRTTTPGTAASPDAARTSSELPVVTQGTDDITRMTPSRATTRGRSVIQPAADHTVAQRFAMNHPTTSNQAADRAVAHPRMLQTSSVAGADLDDKPSRSFVRKTVSQPAPGASSFATTSTARSIGTSPWQSTQSGAADIPATPLRHSPQADTHSVPARGMSRAPAVLPLQRAVQPAHATSTAPAAPASTDTVAESYGVVPLSLQAEPNSAEAPPKPANGNAAASPDAKNADATAPGAAELADQAWQIIMDRLAIERERRGGAPWP</sequence>
<protein>
    <submittedName>
        <fullName evidence="2">Uncharacterized protein</fullName>
    </submittedName>
</protein>
<accession>A0A158AYL1</accession>
<proteinExistence type="predicted"/>
<feature type="compositionally biased region" description="Low complexity" evidence="1">
    <location>
        <begin position="970"/>
        <end position="987"/>
    </location>
</feature>
<dbReference type="OrthoDB" id="10021059at2"/>
<organism evidence="2 3">
    <name type="scientific">Caballeronia calidae</name>
    <dbReference type="NCBI Taxonomy" id="1777139"/>
    <lineage>
        <taxon>Bacteria</taxon>
        <taxon>Pseudomonadati</taxon>
        <taxon>Pseudomonadota</taxon>
        <taxon>Betaproteobacteria</taxon>
        <taxon>Burkholderiales</taxon>
        <taxon>Burkholderiaceae</taxon>
        <taxon>Caballeronia</taxon>
    </lineage>
</organism>
<feature type="region of interest" description="Disordered" evidence="1">
    <location>
        <begin position="959"/>
        <end position="990"/>
    </location>
</feature>
<feature type="region of interest" description="Disordered" evidence="1">
    <location>
        <begin position="640"/>
        <end position="710"/>
    </location>
</feature>
<dbReference type="EMBL" id="FCOX02000008">
    <property type="protein sequence ID" value="SAK63048.1"/>
    <property type="molecule type" value="Genomic_DNA"/>
</dbReference>
<dbReference type="RefSeq" id="WP_062604475.1">
    <property type="nucleotide sequence ID" value="NZ_FCOX02000008.1"/>
</dbReference>
<feature type="compositionally biased region" description="Low complexity" evidence="1">
    <location>
        <begin position="865"/>
        <end position="874"/>
    </location>
</feature>
<name>A0A158AYL1_9BURK</name>
<feature type="region of interest" description="Disordered" evidence="1">
    <location>
        <begin position="484"/>
        <end position="531"/>
    </location>
</feature>
<feature type="region of interest" description="Disordered" evidence="1">
    <location>
        <begin position="839"/>
        <end position="909"/>
    </location>
</feature>
<feature type="compositionally biased region" description="Basic and acidic residues" evidence="1">
    <location>
        <begin position="214"/>
        <end position="226"/>
    </location>
</feature>
<feature type="region of interest" description="Disordered" evidence="1">
    <location>
        <begin position="210"/>
        <end position="265"/>
    </location>
</feature>
<gene>
    <name evidence="2" type="ORF">AWB78_02109</name>
</gene>
<dbReference type="Proteomes" id="UP000071859">
    <property type="component" value="Unassembled WGS sequence"/>
</dbReference>
<feature type="compositionally biased region" description="Polar residues" evidence="1">
    <location>
        <begin position="518"/>
        <end position="530"/>
    </location>
</feature>
<feature type="region of interest" description="Disordered" evidence="1">
    <location>
        <begin position="278"/>
        <end position="303"/>
    </location>
</feature>
<evidence type="ECO:0000313" key="2">
    <source>
        <dbReference type="EMBL" id="SAK63048.1"/>
    </source>
</evidence>
<feature type="region of interest" description="Disordered" evidence="1">
    <location>
        <begin position="82"/>
        <end position="122"/>
    </location>
</feature>
<feature type="compositionally biased region" description="Polar residues" evidence="1">
    <location>
        <begin position="649"/>
        <end position="670"/>
    </location>
</feature>
<feature type="compositionally biased region" description="Low complexity" evidence="1">
    <location>
        <begin position="90"/>
        <end position="109"/>
    </location>
</feature>
<keyword evidence="3" id="KW-1185">Reference proteome</keyword>
<reference evidence="2" key="1">
    <citation type="submission" date="2016-01" db="EMBL/GenBank/DDBJ databases">
        <authorList>
            <person name="Peeters C."/>
        </authorList>
    </citation>
    <scope>NUCLEOTIDE SEQUENCE</scope>
    <source>
        <strain evidence="2">LMG 29321</strain>
    </source>
</reference>
<feature type="compositionally biased region" description="Polar residues" evidence="1">
    <location>
        <begin position="875"/>
        <end position="888"/>
    </location>
</feature>
<evidence type="ECO:0000313" key="3">
    <source>
        <dbReference type="Proteomes" id="UP000071859"/>
    </source>
</evidence>
<dbReference type="AlphaFoldDB" id="A0A158AYL1"/>